<dbReference type="EMBL" id="JAHVJA010000002">
    <property type="protein sequence ID" value="MBY6139337.1"/>
    <property type="molecule type" value="Genomic_DNA"/>
</dbReference>
<gene>
    <name evidence="1" type="ORF">KUV26_07790</name>
</gene>
<organism evidence="1 2">
    <name type="scientific">Leisingera daeponensis</name>
    <dbReference type="NCBI Taxonomy" id="405746"/>
    <lineage>
        <taxon>Bacteria</taxon>
        <taxon>Pseudomonadati</taxon>
        <taxon>Pseudomonadota</taxon>
        <taxon>Alphaproteobacteria</taxon>
        <taxon>Rhodobacterales</taxon>
        <taxon>Roseobacteraceae</taxon>
        <taxon>Leisingera</taxon>
    </lineage>
</organism>
<evidence type="ECO:0000313" key="2">
    <source>
        <dbReference type="Proteomes" id="UP000766629"/>
    </source>
</evidence>
<proteinExistence type="predicted"/>
<accession>A0ABS7NDR6</accession>
<comment type="caution">
    <text evidence="1">The sequence shown here is derived from an EMBL/GenBank/DDBJ whole genome shotgun (WGS) entry which is preliminary data.</text>
</comment>
<dbReference type="Proteomes" id="UP000766629">
    <property type="component" value="Unassembled WGS sequence"/>
</dbReference>
<dbReference type="RefSeq" id="WP_222507934.1">
    <property type="nucleotide sequence ID" value="NZ_JAHVJA010000002.1"/>
</dbReference>
<evidence type="ECO:0000313" key="1">
    <source>
        <dbReference type="EMBL" id="MBY6139337.1"/>
    </source>
</evidence>
<name>A0ABS7NDR6_9RHOB</name>
<reference evidence="1 2" key="1">
    <citation type="submission" date="2021-06" db="EMBL/GenBank/DDBJ databases">
        <title>50 bacteria genomes isolated from Dapeng, Shenzhen, China.</title>
        <authorList>
            <person name="Zheng W."/>
            <person name="Yu S."/>
            <person name="Huang Y."/>
        </authorList>
    </citation>
    <scope>NUCLEOTIDE SEQUENCE [LARGE SCALE GENOMIC DNA]</scope>
    <source>
        <strain evidence="1 2">DP1N14-2</strain>
    </source>
</reference>
<dbReference type="Pfam" id="PF20355">
    <property type="entry name" value="DUF6650"/>
    <property type="match status" value="1"/>
</dbReference>
<keyword evidence="2" id="KW-1185">Reference proteome</keyword>
<dbReference type="InterPro" id="IPR046592">
    <property type="entry name" value="DUF6650"/>
</dbReference>
<protein>
    <submittedName>
        <fullName evidence="1">Uncharacterized protein</fullName>
    </submittedName>
</protein>
<sequence>MNWFKRSTKLTASTARRITGISTPLGGMQWADPGPSEAEVVRGFLVFLEDRRVLYNAMQLEVPHQVKHSIHEIREECTRTLQQLGANAFATPPLRTIRAASRQYHNDCNEQFHNMVHDWEGDRYDRHRFGPGFFTALGAYRASVGYQVALLAAHYDIDVEGDLATVIPGTVTEQLPDE</sequence>